<evidence type="ECO:0000256" key="3">
    <source>
        <dbReference type="ARBA" id="ARBA00022448"/>
    </source>
</evidence>
<keyword evidence="3" id="KW-0813">Transport</keyword>
<comment type="similarity">
    <text evidence="2">Belongs to the NUP186/NUP192/NUP205 family.</text>
</comment>
<evidence type="ECO:0000313" key="5">
    <source>
        <dbReference type="EMBL" id="KAL3530980.1"/>
    </source>
</evidence>
<comment type="subcellular location">
    <subcellularLocation>
        <location evidence="1">Nucleus</location>
    </subcellularLocation>
</comment>
<sequence>MPAPPAKEFNFVGSQNQNPSFFNPIQAEIWGFCGLQGFCFRCWVYDMQFELNEIEARREQYPSSISFVSLPNTLAADETEDGRLSLESMQQIYTLEGYLALLLRITHMYGKVGTFFLFSIGALEHLSCTALNMQIKFVTAINGFALAGLWYAERRYLITDTYRLEADLLGDIQIYLDLDGGTESRRTCRLWWYSREALVSRQAVVYTEKINEKPSWLLLLCVSSPELGKSGFGVLDVLSSSLISRAGFGALHRTIATFVEVSPSLKNAIWTYLEQYDVPVDFGSVVWNSVWPMTTQESQIVEDSSEDPGVLILQFYLNNLVERTTLQPKFHYSCLKVVLDVLGKLSKPDVNALLYEFDFQHQEDTFVVAPFP</sequence>
<reference evidence="5 6" key="1">
    <citation type="submission" date="2024-11" db="EMBL/GenBank/DDBJ databases">
        <title>A near-complete genome assembly of Cinchona calisaya.</title>
        <authorList>
            <person name="Lian D.C."/>
            <person name="Zhao X.W."/>
            <person name="Wei L."/>
        </authorList>
    </citation>
    <scope>NUCLEOTIDE SEQUENCE [LARGE SCALE GENOMIC DNA]</scope>
    <source>
        <tissue evidence="5">Nenye</tissue>
    </source>
</reference>
<dbReference type="InterPro" id="IPR021827">
    <property type="entry name" value="Nup186/Nup192/Nup205"/>
</dbReference>
<protein>
    <submittedName>
        <fullName evidence="5">Uncharacterized protein</fullName>
    </submittedName>
</protein>
<evidence type="ECO:0000313" key="6">
    <source>
        <dbReference type="Proteomes" id="UP001630127"/>
    </source>
</evidence>
<evidence type="ECO:0000256" key="2">
    <source>
        <dbReference type="ARBA" id="ARBA00005892"/>
    </source>
</evidence>
<dbReference type="Proteomes" id="UP001630127">
    <property type="component" value="Unassembled WGS sequence"/>
</dbReference>
<dbReference type="AlphaFoldDB" id="A0ABD3AIC0"/>
<name>A0ABD3AIC0_9GENT</name>
<keyword evidence="6" id="KW-1185">Reference proteome</keyword>
<evidence type="ECO:0000256" key="1">
    <source>
        <dbReference type="ARBA" id="ARBA00004123"/>
    </source>
</evidence>
<organism evidence="5 6">
    <name type="scientific">Cinchona calisaya</name>
    <dbReference type="NCBI Taxonomy" id="153742"/>
    <lineage>
        <taxon>Eukaryota</taxon>
        <taxon>Viridiplantae</taxon>
        <taxon>Streptophyta</taxon>
        <taxon>Embryophyta</taxon>
        <taxon>Tracheophyta</taxon>
        <taxon>Spermatophyta</taxon>
        <taxon>Magnoliopsida</taxon>
        <taxon>eudicotyledons</taxon>
        <taxon>Gunneridae</taxon>
        <taxon>Pentapetalae</taxon>
        <taxon>asterids</taxon>
        <taxon>lamiids</taxon>
        <taxon>Gentianales</taxon>
        <taxon>Rubiaceae</taxon>
        <taxon>Cinchonoideae</taxon>
        <taxon>Cinchoneae</taxon>
        <taxon>Cinchona</taxon>
    </lineage>
</organism>
<gene>
    <name evidence="5" type="ORF">ACH5RR_010302</name>
</gene>
<evidence type="ECO:0000256" key="4">
    <source>
        <dbReference type="ARBA" id="ARBA00023242"/>
    </source>
</evidence>
<dbReference type="PANTHER" id="PTHR31344:SF0">
    <property type="entry name" value="NUCLEAR PORE COMPLEX PROTEIN NUP205"/>
    <property type="match status" value="1"/>
</dbReference>
<dbReference type="GO" id="GO:0005634">
    <property type="term" value="C:nucleus"/>
    <property type="evidence" value="ECO:0007669"/>
    <property type="project" value="UniProtKB-SubCell"/>
</dbReference>
<accession>A0ABD3AIC0</accession>
<comment type="caution">
    <text evidence="5">The sequence shown here is derived from an EMBL/GenBank/DDBJ whole genome shotgun (WGS) entry which is preliminary data.</text>
</comment>
<dbReference type="PANTHER" id="PTHR31344">
    <property type="entry name" value="NUCLEAR PORE COMPLEX PROTEIN NUP205"/>
    <property type="match status" value="1"/>
</dbReference>
<proteinExistence type="inferred from homology"/>
<dbReference type="EMBL" id="JBJUIK010000004">
    <property type="protein sequence ID" value="KAL3530980.1"/>
    <property type="molecule type" value="Genomic_DNA"/>
</dbReference>
<keyword evidence="4" id="KW-0539">Nucleus</keyword>